<dbReference type="Gene3D" id="3.40.190.10">
    <property type="entry name" value="Periplasmic binding protein-like II"/>
    <property type="match status" value="3"/>
</dbReference>
<reference evidence="2" key="1">
    <citation type="submission" date="2019-11" db="EMBL/GenBank/DDBJ databases">
        <authorList>
            <person name="Feng L."/>
        </authorList>
    </citation>
    <scope>NUCLEOTIDE SEQUENCE</scope>
    <source>
        <strain evidence="2">BgluceraseaLFYP119</strain>
    </source>
</reference>
<dbReference type="RefSeq" id="WP_156354863.1">
    <property type="nucleotide sequence ID" value="NZ_CACRST010000024.1"/>
</dbReference>
<dbReference type="Pfam" id="PF13416">
    <property type="entry name" value="SBP_bac_8"/>
    <property type="match status" value="1"/>
</dbReference>
<feature type="chain" id="PRO_5027103621" evidence="1">
    <location>
        <begin position="26"/>
        <end position="487"/>
    </location>
</feature>
<gene>
    <name evidence="2" type="ORF">BGLFYP119_02400</name>
</gene>
<dbReference type="InterPro" id="IPR006059">
    <property type="entry name" value="SBP"/>
</dbReference>
<organism evidence="2">
    <name type="scientific">Blautia glucerasea</name>
    <dbReference type="NCBI Taxonomy" id="536633"/>
    <lineage>
        <taxon>Bacteria</taxon>
        <taxon>Bacillati</taxon>
        <taxon>Bacillota</taxon>
        <taxon>Clostridia</taxon>
        <taxon>Lachnospirales</taxon>
        <taxon>Lachnospiraceae</taxon>
        <taxon>Blautia</taxon>
    </lineage>
</organism>
<protein>
    <submittedName>
        <fullName evidence="2">Bacterial extracellular solute-binding protein</fullName>
    </submittedName>
</protein>
<proteinExistence type="predicted"/>
<keyword evidence="1" id="KW-0732">Signal</keyword>
<name>A0A6N2V1S4_9FIRM</name>
<dbReference type="EMBL" id="CACRST010000024">
    <property type="protein sequence ID" value="VYT24058.1"/>
    <property type="molecule type" value="Genomic_DNA"/>
</dbReference>
<accession>A0A6N2V1S4</accession>
<dbReference type="AlphaFoldDB" id="A0A6N2V1S4"/>
<evidence type="ECO:0000256" key="1">
    <source>
        <dbReference type="SAM" id="SignalP"/>
    </source>
</evidence>
<evidence type="ECO:0000313" key="2">
    <source>
        <dbReference type="EMBL" id="VYT24058.1"/>
    </source>
</evidence>
<feature type="signal peptide" evidence="1">
    <location>
        <begin position="1"/>
        <end position="25"/>
    </location>
</feature>
<sequence length="487" mass="53498">MKRKLAVMLAAGAIASMVFGTTVKADDKDYDFYFFNIKGESADAMQAAVDAYEEETGVKIKLFTLGSGTDSTEALRADLQSEDNKPAIFGVGNPINLIEYLEGGFVMPLNEATNEEFLALAEEIPEDFYLSRDGETNYGVPLNVEGYGYIADTRVISSLFGEENVDAFLEAYKTASYEEFEAMVLAMDDYIKNGTVSEITLDGQTFSFVEEKDERAEKLKCVFAVAGSEKWTYGDHLFNIAVDSVFDSAISAETATAEQIEAGRPVYEAYAKLLDLGTSYAQTERGPELINQSTNGYDQAVACFANGESVFIKQGNWCYTNIVKANADIADTMTFLPIKLDVTDDMLTSGLTVDQLNSSIPVFVPSYYCINAKCSDEEKEAAQEFLVWLNTTEQGLKFVVEDCAFIPYNADPEVTSAGYCLGDSILSYLKDGSTITNAYTGLPATYATYTLGAHMMENYVNKTEWEESAYSDIADYVISSWKEAAGL</sequence>
<dbReference type="SUPFAM" id="SSF53850">
    <property type="entry name" value="Periplasmic binding protein-like II"/>
    <property type="match status" value="1"/>
</dbReference>